<comment type="caution">
    <text evidence="7">The sequence shown here is derived from an EMBL/GenBank/DDBJ whole genome shotgun (WGS) entry which is preliminary data.</text>
</comment>
<feature type="transmembrane region" description="Helical" evidence="6">
    <location>
        <begin position="171"/>
        <end position="190"/>
    </location>
</feature>
<dbReference type="PANTHER" id="PTHR13019">
    <property type="entry name" value="GOLGI APPARATUS MEMBRANE PROTEIN TVP23"/>
    <property type="match status" value="1"/>
</dbReference>
<keyword evidence="3 6" id="KW-0812">Transmembrane</keyword>
<dbReference type="InterPro" id="IPR008564">
    <property type="entry name" value="TVP23-like"/>
</dbReference>
<comment type="subcellular location">
    <subcellularLocation>
        <location evidence="1 6">Membrane</location>
        <topology evidence="1 6">Multi-pass membrane protein</topology>
    </subcellularLocation>
</comment>
<reference evidence="7 8" key="1">
    <citation type="submission" date="2022-05" db="EMBL/GenBank/DDBJ databases">
        <authorList>
            <consortium name="Genoscope - CEA"/>
            <person name="William W."/>
        </authorList>
    </citation>
    <scope>NUCLEOTIDE SEQUENCE [LARGE SCALE GENOMIC DNA]</scope>
</reference>
<feature type="transmembrane region" description="Helical" evidence="6">
    <location>
        <begin position="144"/>
        <end position="165"/>
    </location>
</feature>
<organism evidence="7 8">
    <name type="scientific">Porites lobata</name>
    <dbReference type="NCBI Taxonomy" id="104759"/>
    <lineage>
        <taxon>Eukaryota</taxon>
        <taxon>Metazoa</taxon>
        <taxon>Cnidaria</taxon>
        <taxon>Anthozoa</taxon>
        <taxon>Hexacorallia</taxon>
        <taxon>Scleractinia</taxon>
        <taxon>Fungiina</taxon>
        <taxon>Poritidae</taxon>
        <taxon>Porites</taxon>
    </lineage>
</organism>
<evidence type="ECO:0000313" key="8">
    <source>
        <dbReference type="Proteomes" id="UP001159405"/>
    </source>
</evidence>
<evidence type="ECO:0000313" key="7">
    <source>
        <dbReference type="EMBL" id="CAH3036980.1"/>
    </source>
</evidence>
<dbReference type="Pfam" id="PF05832">
    <property type="entry name" value="DUF846"/>
    <property type="match status" value="1"/>
</dbReference>
<evidence type="ECO:0000256" key="1">
    <source>
        <dbReference type="ARBA" id="ARBA00004141"/>
    </source>
</evidence>
<feature type="transmembrane region" description="Helical" evidence="6">
    <location>
        <begin position="82"/>
        <end position="101"/>
    </location>
</feature>
<name>A0ABN8MXV9_9CNID</name>
<evidence type="ECO:0000256" key="3">
    <source>
        <dbReference type="ARBA" id="ARBA00022692"/>
    </source>
</evidence>
<dbReference type="Proteomes" id="UP001159405">
    <property type="component" value="Unassembled WGS sequence"/>
</dbReference>
<protein>
    <recommendedName>
        <fullName evidence="6">Golgi apparatus membrane protein TVP23 homolog</fullName>
    </recommendedName>
</protein>
<dbReference type="PANTHER" id="PTHR13019:SF25">
    <property type="entry name" value="GOLGI APPARATUS MEMBRANE PROTEIN TVP23 HOMOLOG"/>
    <property type="match status" value="1"/>
</dbReference>
<evidence type="ECO:0000256" key="4">
    <source>
        <dbReference type="ARBA" id="ARBA00022989"/>
    </source>
</evidence>
<comment type="similarity">
    <text evidence="2 6">Belongs to the TVP23 family.</text>
</comment>
<keyword evidence="5 6" id="KW-0472">Membrane</keyword>
<keyword evidence="4 6" id="KW-1133">Transmembrane helix</keyword>
<gene>
    <name evidence="7" type="ORF">PLOB_00035690</name>
</gene>
<accession>A0ABN8MXV9</accession>
<keyword evidence="8" id="KW-1185">Reference proteome</keyword>
<dbReference type="EMBL" id="CALNXK010000005">
    <property type="protein sequence ID" value="CAH3036980.1"/>
    <property type="molecule type" value="Genomic_DNA"/>
</dbReference>
<evidence type="ECO:0000256" key="5">
    <source>
        <dbReference type="ARBA" id="ARBA00023136"/>
    </source>
</evidence>
<feature type="transmembrane region" description="Helical" evidence="6">
    <location>
        <begin position="57"/>
        <end position="76"/>
    </location>
</feature>
<evidence type="ECO:0000256" key="6">
    <source>
        <dbReference type="RuleBase" id="RU361206"/>
    </source>
</evidence>
<evidence type="ECO:0000256" key="2">
    <source>
        <dbReference type="ARBA" id="ARBA00005467"/>
    </source>
</evidence>
<proteinExistence type="inferred from homology"/>
<sequence>MPYGAAENATSSSEGQRFFKSSKMADTDHLDGTEDVALNFGDEDELFSRKKKFRNPLVTAFHLLFRVAAILAYLLCGLLSDSFITNFVVIVLLLSFDFWTVKNVTGRLLVGLRWWNYIDEDGNSHWMFESKKNDKSVTTAESRVFWLGLVICPLIWMLFLVAALFSLKFKWLLVVAVGLTLNIANLIGYIRCKKDAGKKITTFAGTFLGRQLLNQQANPPRRRQLPGQFYVQTSSNSLPRVL</sequence>